<evidence type="ECO:0000256" key="7">
    <source>
        <dbReference type="RuleBase" id="RU000492"/>
    </source>
</evidence>
<dbReference type="InterPro" id="IPR011545">
    <property type="entry name" value="DEAD/DEAH_box_helicase_dom"/>
</dbReference>
<gene>
    <name evidence="12" type="ORF">DEH84_02710</name>
</gene>
<dbReference type="Pfam" id="PF00270">
    <property type="entry name" value="DEAD"/>
    <property type="match status" value="1"/>
</dbReference>
<evidence type="ECO:0000256" key="2">
    <source>
        <dbReference type="ARBA" id="ARBA00022801"/>
    </source>
</evidence>
<evidence type="ECO:0000259" key="9">
    <source>
        <dbReference type="PROSITE" id="PS51192"/>
    </source>
</evidence>
<dbReference type="Proteomes" id="UP000244892">
    <property type="component" value="Chromosome"/>
</dbReference>
<dbReference type="InterPro" id="IPR027417">
    <property type="entry name" value="P-loop_NTPase"/>
</dbReference>
<evidence type="ECO:0000313" key="13">
    <source>
        <dbReference type="Proteomes" id="UP000244892"/>
    </source>
</evidence>
<dbReference type="KEGG" id="aon:DEH84_02710"/>
<feature type="domain" description="DEAD-box RNA helicase Q" evidence="11">
    <location>
        <begin position="1"/>
        <end position="29"/>
    </location>
</feature>
<reference evidence="12 13" key="1">
    <citation type="submission" date="2018-05" db="EMBL/GenBank/DDBJ databases">
        <title>complete genome sequence of Aquabacterium olei NBRC 110486.</title>
        <authorList>
            <person name="Tang B."/>
            <person name="Chang J."/>
            <person name="Zhang L."/>
            <person name="Yang H."/>
        </authorList>
    </citation>
    <scope>NUCLEOTIDE SEQUENCE [LARGE SCALE GENOMIC DNA]</scope>
    <source>
        <strain evidence="12 13">NBRC 110486</strain>
    </source>
</reference>
<dbReference type="InterPro" id="IPR000629">
    <property type="entry name" value="RNA-helicase_DEAD-box_CS"/>
</dbReference>
<dbReference type="AlphaFoldDB" id="A0A2U8FQ60"/>
<evidence type="ECO:0000313" key="12">
    <source>
        <dbReference type="EMBL" id="AWI52456.1"/>
    </source>
</evidence>
<evidence type="ECO:0000256" key="5">
    <source>
        <dbReference type="ARBA" id="ARBA00038437"/>
    </source>
</evidence>
<evidence type="ECO:0000256" key="3">
    <source>
        <dbReference type="ARBA" id="ARBA00022806"/>
    </source>
</evidence>
<dbReference type="InterPro" id="IPR050079">
    <property type="entry name" value="DEAD_box_RNA_helicase"/>
</dbReference>
<sequence>MSFADLALPSALLNALSTLGLSTPTPVQVEAVPPLLAGRDMLAQAQTGSGKTLAYALPLLAHWLQAERRTPRAVRGLVLVPTRELADQVGATLAELCADWPQRPKLAVVYGGVSINPQLMHLRGGADLVIATPGRLIDLVQHRALTLSTVATLVLDEADRLLQLGFADELSQILSWLPARRQTALFSATYPDEVAGLAEHVLHRPVQVTVADAPETLPDIRQRALVVDAEQRTMLLRHLIANEHPNDRMLVFVASKYGAELVAHKLARNGVHAAAFHGELSQGTRRATLAALKQGELQVVVATDVAARGIDIASLPVVVNYDLARSPADHIHRIGRTGRAGEAGTAYSFVPPESESHFRLIEKRQGLRVPRETVPGIEPRPQPATANGDETTADAPGTPPGTGGIKGRRKSKKDKLREQAAQAAADAARTPRRKAL</sequence>
<dbReference type="SMART" id="SM00487">
    <property type="entry name" value="DEXDc"/>
    <property type="match status" value="1"/>
</dbReference>
<keyword evidence="2 7" id="KW-0378">Hydrolase</keyword>
<name>A0A2U8FQ60_9BURK</name>
<dbReference type="SMART" id="SM00490">
    <property type="entry name" value="HELICc"/>
    <property type="match status" value="1"/>
</dbReference>
<proteinExistence type="inferred from homology"/>
<dbReference type="PROSITE" id="PS51192">
    <property type="entry name" value="HELICASE_ATP_BIND_1"/>
    <property type="match status" value="1"/>
</dbReference>
<keyword evidence="3 7" id="KW-0347">Helicase</keyword>
<dbReference type="InterPro" id="IPR001650">
    <property type="entry name" value="Helicase_C-like"/>
</dbReference>
<evidence type="ECO:0000256" key="8">
    <source>
        <dbReference type="SAM" id="MobiDB-lite"/>
    </source>
</evidence>
<keyword evidence="13" id="KW-1185">Reference proteome</keyword>
<dbReference type="GO" id="GO:0005524">
    <property type="term" value="F:ATP binding"/>
    <property type="evidence" value="ECO:0007669"/>
    <property type="project" value="UniProtKB-KW"/>
</dbReference>
<protein>
    <submittedName>
        <fullName evidence="12">RNA helicase</fullName>
    </submittedName>
</protein>
<feature type="region of interest" description="Disordered" evidence="8">
    <location>
        <begin position="364"/>
        <end position="436"/>
    </location>
</feature>
<evidence type="ECO:0000256" key="1">
    <source>
        <dbReference type="ARBA" id="ARBA00022741"/>
    </source>
</evidence>
<dbReference type="InterPro" id="IPR044742">
    <property type="entry name" value="DEAD/DEAH_RhlB"/>
</dbReference>
<feature type="compositionally biased region" description="Low complexity" evidence="8">
    <location>
        <begin position="419"/>
        <end position="428"/>
    </location>
</feature>
<comment type="similarity">
    <text evidence="5 7">Belongs to the DEAD box helicase family.</text>
</comment>
<keyword evidence="1 7" id="KW-0547">Nucleotide-binding</keyword>
<dbReference type="PROSITE" id="PS51195">
    <property type="entry name" value="Q_MOTIF"/>
    <property type="match status" value="1"/>
</dbReference>
<dbReference type="Pfam" id="PF00271">
    <property type="entry name" value="Helicase_C"/>
    <property type="match status" value="1"/>
</dbReference>
<feature type="domain" description="Helicase C-terminal" evidence="10">
    <location>
        <begin position="219"/>
        <end position="385"/>
    </location>
</feature>
<keyword evidence="4 7" id="KW-0067">ATP-binding</keyword>
<evidence type="ECO:0000259" key="11">
    <source>
        <dbReference type="PROSITE" id="PS51195"/>
    </source>
</evidence>
<dbReference type="EMBL" id="CP029210">
    <property type="protein sequence ID" value="AWI52456.1"/>
    <property type="molecule type" value="Genomic_DNA"/>
</dbReference>
<dbReference type="InterPro" id="IPR014014">
    <property type="entry name" value="RNA_helicase_DEAD_Q_motif"/>
</dbReference>
<dbReference type="GO" id="GO:0003676">
    <property type="term" value="F:nucleic acid binding"/>
    <property type="evidence" value="ECO:0007669"/>
    <property type="project" value="InterPro"/>
</dbReference>
<dbReference type="GO" id="GO:0005829">
    <property type="term" value="C:cytosol"/>
    <property type="evidence" value="ECO:0007669"/>
    <property type="project" value="TreeGrafter"/>
</dbReference>
<dbReference type="RefSeq" id="WP_109034551.1">
    <property type="nucleotide sequence ID" value="NZ_CP029210.1"/>
</dbReference>
<dbReference type="InterPro" id="IPR014001">
    <property type="entry name" value="Helicase_ATP-bd"/>
</dbReference>
<dbReference type="PROSITE" id="PS00039">
    <property type="entry name" value="DEAD_ATP_HELICASE"/>
    <property type="match status" value="1"/>
</dbReference>
<accession>A0A2U8FQ60</accession>
<dbReference type="GO" id="GO:0016787">
    <property type="term" value="F:hydrolase activity"/>
    <property type="evidence" value="ECO:0007669"/>
    <property type="project" value="UniProtKB-KW"/>
</dbReference>
<dbReference type="SUPFAM" id="SSF52540">
    <property type="entry name" value="P-loop containing nucleoside triphosphate hydrolases"/>
    <property type="match status" value="1"/>
</dbReference>
<dbReference type="CDD" id="cd00268">
    <property type="entry name" value="DEADc"/>
    <property type="match status" value="1"/>
</dbReference>
<organism evidence="12 13">
    <name type="scientific">Aquabacterium olei</name>
    <dbReference type="NCBI Taxonomy" id="1296669"/>
    <lineage>
        <taxon>Bacteria</taxon>
        <taxon>Pseudomonadati</taxon>
        <taxon>Pseudomonadota</taxon>
        <taxon>Betaproteobacteria</taxon>
        <taxon>Burkholderiales</taxon>
        <taxon>Aquabacterium</taxon>
    </lineage>
</organism>
<dbReference type="Gene3D" id="3.40.50.300">
    <property type="entry name" value="P-loop containing nucleotide triphosphate hydrolases"/>
    <property type="match status" value="2"/>
</dbReference>
<feature type="short sequence motif" description="Q motif" evidence="6">
    <location>
        <begin position="1"/>
        <end position="29"/>
    </location>
</feature>
<feature type="domain" description="Helicase ATP-binding" evidence="9">
    <location>
        <begin position="32"/>
        <end position="208"/>
    </location>
</feature>
<dbReference type="PANTHER" id="PTHR47959">
    <property type="entry name" value="ATP-DEPENDENT RNA HELICASE RHLE-RELATED"/>
    <property type="match status" value="1"/>
</dbReference>
<dbReference type="PANTHER" id="PTHR47959:SF13">
    <property type="entry name" value="ATP-DEPENDENT RNA HELICASE RHLE"/>
    <property type="match status" value="1"/>
</dbReference>
<dbReference type="OrthoDB" id="8520957at2"/>
<dbReference type="CDD" id="cd18787">
    <property type="entry name" value="SF2_C_DEAD"/>
    <property type="match status" value="1"/>
</dbReference>
<evidence type="ECO:0000259" key="10">
    <source>
        <dbReference type="PROSITE" id="PS51194"/>
    </source>
</evidence>
<evidence type="ECO:0000256" key="4">
    <source>
        <dbReference type="ARBA" id="ARBA00022840"/>
    </source>
</evidence>
<dbReference type="PROSITE" id="PS51194">
    <property type="entry name" value="HELICASE_CTER"/>
    <property type="match status" value="1"/>
</dbReference>
<dbReference type="GO" id="GO:0003724">
    <property type="term" value="F:RNA helicase activity"/>
    <property type="evidence" value="ECO:0007669"/>
    <property type="project" value="InterPro"/>
</dbReference>
<evidence type="ECO:0000256" key="6">
    <source>
        <dbReference type="PROSITE-ProRule" id="PRU00552"/>
    </source>
</evidence>